<sequence>MPDERQPGEDETRPMRAVDDDATRVQPNQPSDPPRSGDTPTEPMAPAGEWDPWTGRAAVRPPGPEQVQYTEDEWTPGLPDEEPSGHWWMPIVVGTVALILAGLLGFGIYLIVQNSGGGAESPRPTPAQTRATTAVTTPATTRPTTEPPVSTVPTTEPTATEAAVPALRGMPLADAEAALNRSGLAYRVIKRPSDAEPGTVIDCDPPEGQIVPPDSKITLVVAAARTGGPTSTTTAPAAGDSAEPGGD</sequence>
<dbReference type="PROSITE" id="PS51178">
    <property type="entry name" value="PASTA"/>
    <property type="match status" value="1"/>
</dbReference>
<feature type="compositionally biased region" description="Basic and acidic residues" evidence="1">
    <location>
        <begin position="1"/>
        <end position="23"/>
    </location>
</feature>
<dbReference type="InterPro" id="IPR005543">
    <property type="entry name" value="PASTA_dom"/>
</dbReference>
<evidence type="ECO:0000256" key="2">
    <source>
        <dbReference type="SAM" id="Phobius"/>
    </source>
</evidence>
<evidence type="ECO:0000313" key="5">
    <source>
        <dbReference type="Proteomes" id="UP000619479"/>
    </source>
</evidence>
<evidence type="ECO:0000256" key="1">
    <source>
        <dbReference type="SAM" id="MobiDB-lite"/>
    </source>
</evidence>
<dbReference type="Proteomes" id="UP000619479">
    <property type="component" value="Unassembled WGS sequence"/>
</dbReference>
<feature type="domain" description="PASTA" evidence="3">
    <location>
        <begin position="158"/>
        <end position="223"/>
    </location>
</feature>
<evidence type="ECO:0000259" key="3">
    <source>
        <dbReference type="PROSITE" id="PS51178"/>
    </source>
</evidence>
<keyword evidence="2" id="KW-1133">Transmembrane helix</keyword>
<organism evidence="4 5">
    <name type="scientific">Actinoplanes cyaneus</name>
    <dbReference type="NCBI Taxonomy" id="52696"/>
    <lineage>
        <taxon>Bacteria</taxon>
        <taxon>Bacillati</taxon>
        <taxon>Actinomycetota</taxon>
        <taxon>Actinomycetes</taxon>
        <taxon>Micromonosporales</taxon>
        <taxon>Micromonosporaceae</taxon>
        <taxon>Actinoplanes</taxon>
    </lineage>
</organism>
<dbReference type="CDD" id="cd06577">
    <property type="entry name" value="PASTA_pknB"/>
    <property type="match status" value="1"/>
</dbReference>
<gene>
    <name evidence="4" type="ORF">Acy02nite_69270</name>
</gene>
<feature type="region of interest" description="Disordered" evidence="1">
    <location>
        <begin position="116"/>
        <end position="158"/>
    </location>
</feature>
<accession>A0A919IPY0</accession>
<dbReference type="Gene3D" id="3.30.10.20">
    <property type="match status" value="1"/>
</dbReference>
<evidence type="ECO:0000313" key="4">
    <source>
        <dbReference type="EMBL" id="GID69046.1"/>
    </source>
</evidence>
<feature type="transmembrane region" description="Helical" evidence="2">
    <location>
        <begin position="87"/>
        <end position="112"/>
    </location>
</feature>
<dbReference type="AlphaFoldDB" id="A0A919IPY0"/>
<dbReference type="SMART" id="SM00740">
    <property type="entry name" value="PASTA"/>
    <property type="match status" value="1"/>
</dbReference>
<keyword evidence="2" id="KW-0472">Membrane</keyword>
<feature type="compositionally biased region" description="Acidic residues" evidence="1">
    <location>
        <begin position="70"/>
        <end position="81"/>
    </location>
</feature>
<feature type="compositionally biased region" description="Low complexity" evidence="1">
    <location>
        <begin position="126"/>
        <end position="158"/>
    </location>
</feature>
<feature type="region of interest" description="Disordered" evidence="1">
    <location>
        <begin position="1"/>
        <end position="81"/>
    </location>
</feature>
<feature type="region of interest" description="Disordered" evidence="1">
    <location>
        <begin position="227"/>
        <end position="247"/>
    </location>
</feature>
<comment type="caution">
    <text evidence="4">The sequence shown here is derived from an EMBL/GenBank/DDBJ whole genome shotgun (WGS) entry which is preliminary data.</text>
</comment>
<proteinExistence type="predicted"/>
<keyword evidence="2" id="KW-0812">Transmembrane</keyword>
<name>A0A919IPY0_9ACTN</name>
<dbReference type="Pfam" id="PF03793">
    <property type="entry name" value="PASTA"/>
    <property type="match status" value="1"/>
</dbReference>
<keyword evidence="5" id="KW-1185">Reference proteome</keyword>
<protein>
    <recommendedName>
        <fullName evidence="3">PASTA domain-containing protein</fullName>
    </recommendedName>
</protein>
<dbReference type="RefSeq" id="WP_203750468.1">
    <property type="nucleotide sequence ID" value="NZ_BAAAUC010000001.1"/>
</dbReference>
<reference evidence="4" key="1">
    <citation type="submission" date="2021-01" db="EMBL/GenBank/DDBJ databases">
        <title>Whole genome shotgun sequence of Actinoplanes cyaneus NBRC 14990.</title>
        <authorList>
            <person name="Komaki H."/>
            <person name="Tamura T."/>
        </authorList>
    </citation>
    <scope>NUCLEOTIDE SEQUENCE</scope>
    <source>
        <strain evidence="4">NBRC 14990</strain>
    </source>
</reference>
<dbReference type="EMBL" id="BOMH01000056">
    <property type="protein sequence ID" value="GID69046.1"/>
    <property type="molecule type" value="Genomic_DNA"/>
</dbReference>